<dbReference type="Proteomes" id="UP000006222">
    <property type="component" value="Unassembled WGS sequence"/>
</dbReference>
<comment type="caution">
    <text evidence="1">The sequence shown here is derived from an EMBL/GenBank/DDBJ whole genome shotgun (WGS) entry which is preliminary data.</text>
</comment>
<name>F2AYC6_RHOBT</name>
<proteinExistence type="predicted"/>
<sequence length="81" mass="9342">MALRPPQPWNAFLRRALAATPNSLPRWDFLRQLPAQPEQSAELVMEGSQTLRYHAGDRREISASSNPSIQMNSETFWRTFL</sequence>
<gene>
    <name evidence="1" type="ORF">RBWH47_05722</name>
</gene>
<dbReference type="EMBL" id="AFAR01000234">
    <property type="protein sequence ID" value="EGF25314.1"/>
    <property type="molecule type" value="Genomic_DNA"/>
</dbReference>
<evidence type="ECO:0000313" key="2">
    <source>
        <dbReference type="Proteomes" id="UP000006222"/>
    </source>
</evidence>
<protein>
    <submittedName>
        <fullName evidence="1">Uncharacterized protein</fullName>
    </submittedName>
</protein>
<accession>F2AYC6</accession>
<dbReference type="AlphaFoldDB" id="F2AYC6"/>
<evidence type="ECO:0000313" key="1">
    <source>
        <dbReference type="EMBL" id="EGF25314.1"/>
    </source>
</evidence>
<reference evidence="1 2" key="1">
    <citation type="journal article" date="2013" name="Mar. Genomics">
        <title>Expression of sulfatases in Rhodopirellula baltica and the diversity of sulfatases in the genus Rhodopirellula.</title>
        <authorList>
            <person name="Wegner C.E."/>
            <person name="Richter-Heitmann T."/>
            <person name="Klindworth A."/>
            <person name="Klockow C."/>
            <person name="Richter M."/>
            <person name="Achstetter T."/>
            <person name="Glockner F.O."/>
            <person name="Harder J."/>
        </authorList>
    </citation>
    <scope>NUCLEOTIDE SEQUENCE [LARGE SCALE GENOMIC DNA]</scope>
    <source>
        <strain evidence="1 2">WH47</strain>
    </source>
</reference>
<organism evidence="1 2">
    <name type="scientific">Rhodopirellula baltica WH47</name>
    <dbReference type="NCBI Taxonomy" id="991778"/>
    <lineage>
        <taxon>Bacteria</taxon>
        <taxon>Pseudomonadati</taxon>
        <taxon>Planctomycetota</taxon>
        <taxon>Planctomycetia</taxon>
        <taxon>Pirellulales</taxon>
        <taxon>Pirellulaceae</taxon>
        <taxon>Rhodopirellula</taxon>
    </lineage>
</organism>